<organism evidence="2 3">
    <name type="scientific">Fusarium gaditjirri</name>
    <dbReference type="NCBI Taxonomy" id="282569"/>
    <lineage>
        <taxon>Eukaryota</taxon>
        <taxon>Fungi</taxon>
        <taxon>Dikarya</taxon>
        <taxon>Ascomycota</taxon>
        <taxon>Pezizomycotina</taxon>
        <taxon>Sordariomycetes</taxon>
        <taxon>Hypocreomycetidae</taxon>
        <taxon>Hypocreales</taxon>
        <taxon>Nectriaceae</taxon>
        <taxon>Fusarium</taxon>
        <taxon>Fusarium nisikadoi species complex</taxon>
    </lineage>
</organism>
<dbReference type="Proteomes" id="UP000604273">
    <property type="component" value="Unassembled WGS sequence"/>
</dbReference>
<keyword evidence="3" id="KW-1185">Reference proteome</keyword>
<name>A0A8H4TE23_9HYPO</name>
<accession>A0A8H4TE23</accession>
<dbReference type="EMBL" id="JABFAI010000087">
    <property type="protein sequence ID" value="KAF4956305.1"/>
    <property type="molecule type" value="Genomic_DNA"/>
</dbReference>
<sequence>MELVPVTPKENTPGSTPVQLDESQRLLHEAECTIASLNGARDVIAAQNTEYKREIYQLRDEMAILRLKNARNNNESIRGGNMARGLMEVAERGARHQLERQNSEPLEQSQVLRALHLGKEDNHGGWRPQENSWDYNNRQGSLIFQLLNALKPYLKPENNFYVALRVPVKRLAEDLGRARKLRISLSDSEIESNFTAWANGSLPQP</sequence>
<reference evidence="2" key="2">
    <citation type="submission" date="2020-05" db="EMBL/GenBank/DDBJ databases">
        <authorList>
            <person name="Kim H.-S."/>
            <person name="Proctor R.H."/>
            <person name="Brown D.W."/>
        </authorList>
    </citation>
    <scope>NUCLEOTIDE SEQUENCE</scope>
    <source>
        <strain evidence="2">NRRL 45417</strain>
    </source>
</reference>
<dbReference type="OrthoDB" id="5056389at2759"/>
<comment type="caution">
    <text evidence="2">The sequence shown here is derived from an EMBL/GenBank/DDBJ whole genome shotgun (WGS) entry which is preliminary data.</text>
</comment>
<evidence type="ECO:0000313" key="3">
    <source>
        <dbReference type="Proteomes" id="UP000604273"/>
    </source>
</evidence>
<dbReference type="AlphaFoldDB" id="A0A8H4TE23"/>
<proteinExistence type="predicted"/>
<protein>
    <submittedName>
        <fullName evidence="2">Uncharacterized protein</fullName>
    </submittedName>
</protein>
<evidence type="ECO:0000313" key="2">
    <source>
        <dbReference type="EMBL" id="KAF4956305.1"/>
    </source>
</evidence>
<evidence type="ECO:0000256" key="1">
    <source>
        <dbReference type="SAM" id="Coils"/>
    </source>
</evidence>
<gene>
    <name evidence="2" type="ORF">FGADI_3882</name>
</gene>
<keyword evidence="1" id="KW-0175">Coiled coil</keyword>
<reference evidence="2" key="1">
    <citation type="journal article" date="2020" name="BMC Genomics">
        <title>Correction to: Identification and distribution of gene clusters required for synthesis of sphingolipid metabolism inhibitors in diverse species of the filamentous fungus Fusarium.</title>
        <authorList>
            <person name="Kim H.S."/>
            <person name="Lohmar J.M."/>
            <person name="Busman M."/>
            <person name="Brown D.W."/>
            <person name="Naumann T.A."/>
            <person name="Divon H.H."/>
            <person name="Lysoe E."/>
            <person name="Uhlig S."/>
            <person name="Proctor R.H."/>
        </authorList>
    </citation>
    <scope>NUCLEOTIDE SEQUENCE</scope>
    <source>
        <strain evidence="2">NRRL 45417</strain>
    </source>
</reference>
<feature type="coiled-coil region" evidence="1">
    <location>
        <begin position="20"/>
        <end position="68"/>
    </location>
</feature>